<dbReference type="Gramene" id="OB04G21620.1">
    <property type="protein sequence ID" value="OB04G21620.1"/>
    <property type="gene ID" value="OB04G21620"/>
</dbReference>
<evidence type="ECO:0000313" key="2">
    <source>
        <dbReference type="Proteomes" id="UP000006038"/>
    </source>
</evidence>
<organism evidence="1">
    <name type="scientific">Oryza brachyantha</name>
    <name type="common">malo sina</name>
    <dbReference type="NCBI Taxonomy" id="4533"/>
    <lineage>
        <taxon>Eukaryota</taxon>
        <taxon>Viridiplantae</taxon>
        <taxon>Streptophyta</taxon>
        <taxon>Embryophyta</taxon>
        <taxon>Tracheophyta</taxon>
        <taxon>Spermatophyta</taxon>
        <taxon>Magnoliopsida</taxon>
        <taxon>Liliopsida</taxon>
        <taxon>Poales</taxon>
        <taxon>Poaceae</taxon>
        <taxon>BOP clade</taxon>
        <taxon>Oryzoideae</taxon>
        <taxon>Oryzeae</taxon>
        <taxon>Oryzinae</taxon>
        <taxon>Oryza</taxon>
    </lineage>
</organism>
<proteinExistence type="predicted"/>
<dbReference type="Proteomes" id="UP000006038">
    <property type="component" value="Chromosome 4"/>
</dbReference>
<name>J3LYD7_ORYBR</name>
<dbReference type="HOGENOM" id="CLU_3090458_0_0_1"/>
<dbReference type="AlphaFoldDB" id="J3LYD7"/>
<protein>
    <submittedName>
        <fullName evidence="1">Uncharacterized protein</fullName>
    </submittedName>
</protein>
<reference evidence="1" key="1">
    <citation type="journal article" date="2013" name="Nat. Commun.">
        <title>Whole-genome sequencing of Oryza brachyantha reveals mechanisms underlying Oryza genome evolution.</title>
        <authorList>
            <person name="Chen J."/>
            <person name="Huang Q."/>
            <person name="Gao D."/>
            <person name="Wang J."/>
            <person name="Lang Y."/>
            <person name="Liu T."/>
            <person name="Li B."/>
            <person name="Bai Z."/>
            <person name="Luis Goicoechea J."/>
            <person name="Liang C."/>
            <person name="Chen C."/>
            <person name="Zhang W."/>
            <person name="Sun S."/>
            <person name="Liao Y."/>
            <person name="Zhang X."/>
            <person name="Yang L."/>
            <person name="Song C."/>
            <person name="Wang M."/>
            <person name="Shi J."/>
            <person name="Liu G."/>
            <person name="Liu J."/>
            <person name="Zhou H."/>
            <person name="Zhou W."/>
            <person name="Yu Q."/>
            <person name="An N."/>
            <person name="Chen Y."/>
            <person name="Cai Q."/>
            <person name="Wang B."/>
            <person name="Liu B."/>
            <person name="Min J."/>
            <person name="Huang Y."/>
            <person name="Wu H."/>
            <person name="Li Z."/>
            <person name="Zhang Y."/>
            <person name="Yin Y."/>
            <person name="Song W."/>
            <person name="Jiang J."/>
            <person name="Jackson S.A."/>
            <person name="Wing R.A."/>
            <person name="Wang J."/>
            <person name="Chen M."/>
        </authorList>
    </citation>
    <scope>NUCLEOTIDE SEQUENCE [LARGE SCALE GENOMIC DNA]</scope>
    <source>
        <strain evidence="1">cv. IRGC 101232</strain>
    </source>
</reference>
<sequence length="52" mass="6316">MIKKGMHEEMIKRQCMEGETTYHHALFSRSICASLYTYEFYIFDFTSNRTRI</sequence>
<reference evidence="1" key="2">
    <citation type="submission" date="2013-04" db="UniProtKB">
        <authorList>
            <consortium name="EnsemblPlants"/>
        </authorList>
    </citation>
    <scope>IDENTIFICATION</scope>
</reference>
<evidence type="ECO:0000313" key="1">
    <source>
        <dbReference type="EnsemblPlants" id="OB04G21620.1"/>
    </source>
</evidence>
<keyword evidence="2" id="KW-1185">Reference proteome</keyword>
<dbReference type="EnsemblPlants" id="OB04G21620.1">
    <property type="protein sequence ID" value="OB04G21620.1"/>
    <property type="gene ID" value="OB04G21620"/>
</dbReference>
<accession>J3LYD7</accession>